<organism evidence="1 2">
    <name type="scientific">Candidatus Pantoea varia</name>
    <dbReference type="NCBI Taxonomy" id="1881036"/>
    <lineage>
        <taxon>Bacteria</taxon>
        <taxon>Pseudomonadati</taxon>
        <taxon>Pseudomonadota</taxon>
        <taxon>Gammaproteobacteria</taxon>
        <taxon>Enterobacterales</taxon>
        <taxon>Erwiniaceae</taxon>
        <taxon>Pantoea</taxon>
    </lineage>
</organism>
<name>A0A1I4WE53_9GAMM</name>
<gene>
    <name evidence="1" type="ORF">SAMN05428971_0130</name>
</gene>
<dbReference type="OrthoDB" id="6429330at2"/>
<dbReference type="Proteomes" id="UP000198968">
    <property type="component" value="Unassembled WGS sequence"/>
</dbReference>
<accession>A0A1I4WE53</accession>
<dbReference type="AlphaFoldDB" id="A0A1I4WE53"/>
<evidence type="ECO:0008006" key="3">
    <source>
        <dbReference type="Google" id="ProtNLM"/>
    </source>
</evidence>
<dbReference type="EMBL" id="FOVG01000001">
    <property type="protein sequence ID" value="SFN12074.1"/>
    <property type="molecule type" value="Genomic_DNA"/>
</dbReference>
<evidence type="ECO:0000313" key="2">
    <source>
        <dbReference type="Proteomes" id="UP000198968"/>
    </source>
</evidence>
<proteinExistence type="predicted"/>
<evidence type="ECO:0000313" key="1">
    <source>
        <dbReference type="EMBL" id="SFN12074.1"/>
    </source>
</evidence>
<sequence>MFKAEDFVQSKTGGPKMQVLRVEGDTLWCARVDDAAKKEIEVKAESVNLYHEEGDFGVC</sequence>
<reference evidence="2" key="1">
    <citation type="submission" date="2016-10" db="EMBL/GenBank/DDBJ databases">
        <authorList>
            <person name="Varghese N."/>
            <person name="Submissions S."/>
        </authorList>
    </citation>
    <scope>NUCLEOTIDE SEQUENCE [LARGE SCALE GENOMIC DNA]</scope>
    <source>
        <strain evidence="2">OV426</strain>
    </source>
</reference>
<protein>
    <recommendedName>
        <fullName evidence="3">DUF2158 domain-containing protein</fullName>
    </recommendedName>
</protein>
<keyword evidence="2" id="KW-1185">Reference proteome</keyword>
<dbReference type="RefSeq" id="WP_022624131.1">
    <property type="nucleotide sequence ID" value="NZ_FOVG01000001.1"/>
</dbReference>
<dbReference type="GeneID" id="58737172"/>